<reference evidence="3" key="1">
    <citation type="submission" date="2016-09" db="EMBL/GenBank/DDBJ databases">
        <title>Genomics of Clostridium taeniosporum, an organism which forms endospores with ribbon-like appendages.</title>
        <authorList>
            <person name="Walker J.R."/>
        </authorList>
    </citation>
    <scope>NUCLEOTIDE SEQUENCE [LARGE SCALE GENOMIC DNA]</scope>
    <source>
        <strain evidence="3">1/k</strain>
    </source>
</reference>
<feature type="transmembrane region" description="Helical" evidence="1">
    <location>
        <begin position="81"/>
        <end position="99"/>
    </location>
</feature>
<feature type="transmembrane region" description="Helical" evidence="1">
    <location>
        <begin position="31"/>
        <end position="52"/>
    </location>
</feature>
<dbReference type="STRING" id="394958.BGI42_06710"/>
<keyword evidence="1" id="KW-0812">Transmembrane</keyword>
<gene>
    <name evidence="2" type="ORF">BGI42_06710</name>
</gene>
<keyword evidence="1" id="KW-0472">Membrane</keyword>
<evidence type="ECO:0000313" key="3">
    <source>
        <dbReference type="Proteomes" id="UP000094652"/>
    </source>
</evidence>
<name>A0A1D7XJC6_9CLOT</name>
<dbReference type="Proteomes" id="UP000094652">
    <property type="component" value="Chromosome"/>
</dbReference>
<keyword evidence="3" id="KW-1185">Reference proteome</keyword>
<dbReference type="RefSeq" id="WP_069679598.1">
    <property type="nucleotide sequence ID" value="NZ_CP017253.2"/>
</dbReference>
<dbReference type="KEGG" id="ctae:BGI42_06710"/>
<protein>
    <submittedName>
        <fullName evidence="2">Uncharacterized protein</fullName>
    </submittedName>
</protein>
<dbReference type="OrthoDB" id="9876771at2"/>
<accession>A0A1D7XJC6</accession>
<dbReference type="AlphaFoldDB" id="A0A1D7XJC6"/>
<proteinExistence type="predicted"/>
<organism evidence="2 3">
    <name type="scientific">Clostridium taeniosporum</name>
    <dbReference type="NCBI Taxonomy" id="394958"/>
    <lineage>
        <taxon>Bacteria</taxon>
        <taxon>Bacillati</taxon>
        <taxon>Bacillota</taxon>
        <taxon>Clostridia</taxon>
        <taxon>Eubacteriales</taxon>
        <taxon>Clostridiaceae</taxon>
        <taxon>Clostridium</taxon>
    </lineage>
</organism>
<sequence length="107" mass="12179">MKKNRAFLGVLVVLLTIRFSRFMVGKYGEDIRIKIMVAALVVSILCLVGIIYKKKYLATLIALSLIVPLLVMTIGMYLDNLYLGVFGFGLMFILIPIMIKYKNEEEK</sequence>
<evidence type="ECO:0000256" key="1">
    <source>
        <dbReference type="SAM" id="Phobius"/>
    </source>
</evidence>
<keyword evidence="1" id="KW-1133">Transmembrane helix</keyword>
<dbReference type="EMBL" id="CP017253">
    <property type="protein sequence ID" value="AOR23447.1"/>
    <property type="molecule type" value="Genomic_DNA"/>
</dbReference>
<evidence type="ECO:0000313" key="2">
    <source>
        <dbReference type="EMBL" id="AOR23447.1"/>
    </source>
</evidence>
<feature type="transmembrane region" description="Helical" evidence="1">
    <location>
        <begin position="57"/>
        <end position="75"/>
    </location>
</feature>